<sequence length="308" mass="35031">METGWMNFFSGAATSDYSLGHNSNLTTNTAWNIWDKISTTTATATPTHYDWTIPASSNEQPEESSMVHTLLFNTGVGWNSPDPHMMCLKLGKRHYCDEGSSVVVPNRHVTVESSSTTTKRGKLPPYPYNTAARWPVSTRARVNTSLTRCQVEGCHVALGNAKEYYRRHKVCEIHSKAPNVVVSGFQQRFCQQCSRFHDVTEFDEAKRSCRRRLQGHNMRRRKGILSGSLPRNFPQSHGWGRDLDRYQHYQCYLPHHHHQSRSLHTTMTLDVKQPPALDFGLLAMKVESKGPEEWTDYCWSAFGGANVV</sequence>
<evidence type="ECO:0000256" key="7">
    <source>
        <dbReference type="ARBA" id="ARBA00023163"/>
    </source>
</evidence>
<keyword evidence="3 10" id="KW-0863">Zinc-finger</keyword>
<dbReference type="PROSITE" id="PS51141">
    <property type="entry name" value="ZF_SBP"/>
    <property type="match status" value="1"/>
</dbReference>
<evidence type="ECO:0000256" key="5">
    <source>
        <dbReference type="ARBA" id="ARBA00023015"/>
    </source>
</evidence>
<evidence type="ECO:0000256" key="3">
    <source>
        <dbReference type="ARBA" id="ARBA00022771"/>
    </source>
</evidence>
<comment type="caution">
    <text evidence="12">The sequence shown here is derived from an EMBL/GenBank/DDBJ whole genome shotgun (WGS) entry which is preliminary data.</text>
</comment>
<dbReference type="EMBL" id="JAMZMK010006496">
    <property type="protein sequence ID" value="KAI7748635.1"/>
    <property type="molecule type" value="Genomic_DNA"/>
</dbReference>
<keyword evidence="13" id="KW-1185">Reference proteome</keyword>
<keyword evidence="4" id="KW-0862">Zinc</keyword>
<organism evidence="12 13">
    <name type="scientific">Ambrosia artemisiifolia</name>
    <name type="common">Common ragweed</name>
    <dbReference type="NCBI Taxonomy" id="4212"/>
    <lineage>
        <taxon>Eukaryota</taxon>
        <taxon>Viridiplantae</taxon>
        <taxon>Streptophyta</taxon>
        <taxon>Embryophyta</taxon>
        <taxon>Tracheophyta</taxon>
        <taxon>Spermatophyta</taxon>
        <taxon>Magnoliopsida</taxon>
        <taxon>eudicotyledons</taxon>
        <taxon>Gunneridae</taxon>
        <taxon>Pentapetalae</taxon>
        <taxon>asterids</taxon>
        <taxon>campanulids</taxon>
        <taxon>Asterales</taxon>
        <taxon>Asteraceae</taxon>
        <taxon>Asteroideae</taxon>
        <taxon>Heliantheae alliance</taxon>
        <taxon>Heliantheae</taxon>
        <taxon>Ambrosia</taxon>
    </lineage>
</organism>
<comment type="subcellular location">
    <subcellularLocation>
        <location evidence="1">Nucleus</location>
    </subcellularLocation>
</comment>
<dbReference type="GO" id="GO:0008270">
    <property type="term" value="F:zinc ion binding"/>
    <property type="evidence" value="ECO:0007669"/>
    <property type="project" value="UniProtKB-KW"/>
</dbReference>
<dbReference type="GO" id="GO:0003677">
    <property type="term" value="F:DNA binding"/>
    <property type="evidence" value="ECO:0007669"/>
    <property type="project" value="UniProtKB-KW"/>
</dbReference>
<dbReference type="Gene3D" id="4.10.1100.10">
    <property type="entry name" value="Transcription factor, SBP-box domain"/>
    <property type="match status" value="1"/>
</dbReference>
<protein>
    <recommendedName>
        <fullName evidence="11">SBP-type domain-containing protein</fullName>
    </recommendedName>
</protein>
<dbReference type="PANTHER" id="PTHR31251:SF225">
    <property type="entry name" value="TRANSCRIPTION FACTOR, SBP-BOX-RELATED"/>
    <property type="match status" value="1"/>
</dbReference>
<keyword evidence="8" id="KW-0539">Nucleus</keyword>
<evidence type="ECO:0000256" key="4">
    <source>
        <dbReference type="ARBA" id="ARBA00022833"/>
    </source>
</evidence>
<accession>A0AAD5CWH8</accession>
<keyword evidence="6" id="KW-0238">DNA-binding</keyword>
<dbReference type="GO" id="GO:0005634">
    <property type="term" value="C:nucleus"/>
    <property type="evidence" value="ECO:0007669"/>
    <property type="project" value="UniProtKB-SubCell"/>
</dbReference>
<evidence type="ECO:0000256" key="6">
    <source>
        <dbReference type="ARBA" id="ARBA00023125"/>
    </source>
</evidence>
<evidence type="ECO:0000259" key="11">
    <source>
        <dbReference type="PROSITE" id="PS51141"/>
    </source>
</evidence>
<evidence type="ECO:0000256" key="9">
    <source>
        <dbReference type="ARBA" id="ARBA00056472"/>
    </source>
</evidence>
<gene>
    <name evidence="12" type="ORF">M8C21_012435</name>
</gene>
<keyword evidence="2" id="KW-0479">Metal-binding</keyword>
<proteinExistence type="predicted"/>
<dbReference type="InterPro" id="IPR004333">
    <property type="entry name" value="SBP_dom"/>
</dbReference>
<name>A0AAD5CWH8_AMBAR</name>
<dbReference type="InterPro" id="IPR044817">
    <property type="entry name" value="SBP-like"/>
</dbReference>
<evidence type="ECO:0000256" key="2">
    <source>
        <dbReference type="ARBA" id="ARBA00022723"/>
    </source>
</evidence>
<dbReference type="InterPro" id="IPR036893">
    <property type="entry name" value="SBP_sf"/>
</dbReference>
<dbReference type="Pfam" id="PF03110">
    <property type="entry name" value="SBP"/>
    <property type="match status" value="1"/>
</dbReference>
<evidence type="ECO:0000313" key="13">
    <source>
        <dbReference type="Proteomes" id="UP001206925"/>
    </source>
</evidence>
<comment type="function">
    <text evidence="9">Probable transcriptional factor. Binds to the promoter of the SQUAMOSA gene.</text>
</comment>
<dbReference type="AlphaFoldDB" id="A0AAD5CWH8"/>
<keyword evidence="7" id="KW-0804">Transcription</keyword>
<dbReference type="SUPFAM" id="SSF103612">
    <property type="entry name" value="SBT domain"/>
    <property type="match status" value="1"/>
</dbReference>
<keyword evidence="5" id="KW-0805">Transcription regulation</keyword>
<dbReference type="PANTHER" id="PTHR31251">
    <property type="entry name" value="SQUAMOSA PROMOTER-BINDING-LIKE PROTEIN 4"/>
    <property type="match status" value="1"/>
</dbReference>
<reference evidence="12" key="1">
    <citation type="submission" date="2022-06" db="EMBL/GenBank/DDBJ databases">
        <title>Uncovering the hologenomic basis of an extraordinary plant invasion.</title>
        <authorList>
            <person name="Bieker V.C."/>
            <person name="Martin M.D."/>
            <person name="Gilbert T."/>
            <person name="Hodgins K."/>
            <person name="Battlay P."/>
            <person name="Petersen B."/>
            <person name="Wilson J."/>
        </authorList>
    </citation>
    <scope>NUCLEOTIDE SEQUENCE</scope>
    <source>
        <strain evidence="12">AA19_3_7</strain>
        <tissue evidence="12">Leaf</tissue>
    </source>
</reference>
<dbReference type="FunFam" id="4.10.1100.10:FF:000001">
    <property type="entry name" value="Squamosa promoter-binding-like protein 14"/>
    <property type="match status" value="1"/>
</dbReference>
<dbReference type="Proteomes" id="UP001206925">
    <property type="component" value="Unassembled WGS sequence"/>
</dbReference>
<feature type="domain" description="SBP-type" evidence="11">
    <location>
        <begin position="146"/>
        <end position="223"/>
    </location>
</feature>
<evidence type="ECO:0000256" key="8">
    <source>
        <dbReference type="ARBA" id="ARBA00023242"/>
    </source>
</evidence>
<evidence type="ECO:0000256" key="1">
    <source>
        <dbReference type="ARBA" id="ARBA00004123"/>
    </source>
</evidence>
<evidence type="ECO:0000256" key="10">
    <source>
        <dbReference type="PROSITE-ProRule" id="PRU00470"/>
    </source>
</evidence>
<evidence type="ECO:0000313" key="12">
    <source>
        <dbReference type="EMBL" id="KAI7748635.1"/>
    </source>
</evidence>